<dbReference type="PANTHER" id="PTHR13812">
    <property type="entry name" value="KETIMINE REDUCTASE MU-CRYSTALLIN"/>
    <property type="match status" value="1"/>
</dbReference>
<dbReference type="PIRSF" id="PIRSF001439">
    <property type="entry name" value="CryM"/>
    <property type="match status" value="1"/>
</dbReference>
<protein>
    <submittedName>
        <fullName evidence="1">Ornithine cyclodeaminase</fullName>
    </submittedName>
</protein>
<organism evidence="1 2">
    <name type="scientific">Dictyobacter arantiisoli</name>
    <dbReference type="NCBI Taxonomy" id="2014874"/>
    <lineage>
        <taxon>Bacteria</taxon>
        <taxon>Bacillati</taxon>
        <taxon>Chloroflexota</taxon>
        <taxon>Ktedonobacteria</taxon>
        <taxon>Ktedonobacterales</taxon>
        <taxon>Dictyobacteraceae</taxon>
        <taxon>Dictyobacter</taxon>
    </lineage>
</organism>
<dbReference type="RefSeq" id="WP_172631998.1">
    <property type="nucleotide sequence ID" value="NZ_BIXY01000022.1"/>
</dbReference>
<dbReference type="Gene3D" id="3.30.1780.10">
    <property type="entry name" value="ornithine cyclodeaminase, domain 1"/>
    <property type="match status" value="1"/>
</dbReference>
<accession>A0A5A5TAT0</accession>
<dbReference type="InterPro" id="IPR036291">
    <property type="entry name" value="NAD(P)-bd_dom_sf"/>
</dbReference>
<dbReference type="SUPFAM" id="SSF51735">
    <property type="entry name" value="NAD(P)-binding Rossmann-fold domains"/>
    <property type="match status" value="1"/>
</dbReference>
<dbReference type="EMBL" id="BIXY01000022">
    <property type="protein sequence ID" value="GCF08355.1"/>
    <property type="molecule type" value="Genomic_DNA"/>
</dbReference>
<dbReference type="Pfam" id="PF02423">
    <property type="entry name" value="OCD_Mu_crystall"/>
    <property type="match status" value="1"/>
</dbReference>
<dbReference type="AlphaFoldDB" id="A0A5A5TAT0"/>
<dbReference type="Gene3D" id="3.40.50.720">
    <property type="entry name" value="NAD(P)-binding Rossmann-like Domain"/>
    <property type="match status" value="1"/>
</dbReference>
<sequence length="348" mass="38358">MQSQNEQGILYLSQKDVEQICQELDSVEIIREAFILHGSGQTVLPDEAYLTWRNGHGEQVRSLGLPAYVGGAINKAGIKVINGNIHNPSRGLPRASGLTLLFDENSVRILSVMEGAYLSSLRTASVSLLAVEILQGSPICSVAVIGAGVLAMAHIELLLKRLPALQVIHIFDLSQQRIQVLHDQIQEQLQQRKVVFHAVESAEEAIKEAQLIITATTTTEGYIRYSWLQAGAILVNISLDDPLPEVVFQADSVIVDDWGLVKSDTRRLIGRMYRQGQVVGPNEKVEGSTQRQIDAEMSDIVTGKKKGRNSNHDIILVNPFGLAIEDVALSARVYQHALQHNIGIWLER</sequence>
<name>A0A5A5TAT0_9CHLR</name>
<dbReference type="InterPro" id="IPR023401">
    <property type="entry name" value="ODC_N"/>
</dbReference>
<keyword evidence="2" id="KW-1185">Reference proteome</keyword>
<evidence type="ECO:0000313" key="2">
    <source>
        <dbReference type="Proteomes" id="UP000322530"/>
    </source>
</evidence>
<gene>
    <name evidence="1" type="primary">ocd</name>
    <name evidence="1" type="ORF">KDI_19190</name>
</gene>
<dbReference type="Proteomes" id="UP000322530">
    <property type="component" value="Unassembled WGS sequence"/>
</dbReference>
<dbReference type="GO" id="GO:0005737">
    <property type="term" value="C:cytoplasm"/>
    <property type="evidence" value="ECO:0007669"/>
    <property type="project" value="TreeGrafter"/>
</dbReference>
<dbReference type="InterPro" id="IPR003462">
    <property type="entry name" value="ODC_Mu_crystall"/>
</dbReference>
<comment type="caution">
    <text evidence="1">The sequence shown here is derived from an EMBL/GenBank/DDBJ whole genome shotgun (WGS) entry which is preliminary data.</text>
</comment>
<dbReference type="PANTHER" id="PTHR13812:SF19">
    <property type="entry name" value="KETIMINE REDUCTASE MU-CRYSTALLIN"/>
    <property type="match status" value="1"/>
</dbReference>
<proteinExistence type="predicted"/>
<reference evidence="1 2" key="1">
    <citation type="submission" date="2019-01" db="EMBL/GenBank/DDBJ databases">
        <title>Draft genome sequence of Dictyobacter sp. Uno17.</title>
        <authorList>
            <person name="Wang C.M."/>
            <person name="Zheng Y."/>
            <person name="Sakai Y."/>
            <person name="Abe K."/>
            <person name="Yokota A."/>
            <person name="Yabe S."/>
        </authorList>
    </citation>
    <scope>NUCLEOTIDE SEQUENCE [LARGE SCALE GENOMIC DNA]</scope>
    <source>
        <strain evidence="1 2">Uno17</strain>
    </source>
</reference>
<evidence type="ECO:0000313" key="1">
    <source>
        <dbReference type="EMBL" id="GCF08355.1"/>
    </source>
</evidence>